<feature type="region of interest" description="Disordered" evidence="1">
    <location>
        <begin position="133"/>
        <end position="175"/>
    </location>
</feature>
<dbReference type="InterPro" id="IPR011992">
    <property type="entry name" value="EF-hand-dom_pair"/>
</dbReference>
<feature type="transmembrane region" description="Helical" evidence="2">
    <location>
        <begin position="1338"/>
        <end position="1356"/>
    </location>
</feature>
<dbReference type="Proteomes" id="UP000030747">
    <property type="component" value="Unassembled WGS sequence"/>
</dbReference>
<dbReference type="OrthoDB" id="397227at2759"/>
<feature type="compositionally biased region" description="Acidic residues" evidence="1">
    <location>
        <begin position="1642"/>
        <end position="1653"/>
    </location>
</feature>
<dbReference type="VEuPathDB" id="ToxoDB:ETH2_0534900"/>
<keyword evidence="5" id="KW-1185">Reference proteome</keyword>
<feature type="compositionally biased region" description="Basic and acidic residues" evidence="1">
    <location>
        <begin position="2077"/>
        <end position="2099"/>
    </location>
</feature>
<feature type="region of interest" description="Disordered" evidence="1">
    <location>
        <begin position="188"/>
        <end position="215"/>
    </location>
</feature>
<protein>
    <submittedName>
        <fullName evidence="4">EF hand domain-containing protein, putative</fullName>
    </submittedName>
</protein>
<reference evidence="4" key="1">
    <citation type="submission" date="2013-10" db="EMBL/GenBank/DDBJ databases">
        <title>Genomic analysis of the causative agents of coccidiosis in chickens.</title>
        <authorList>
            <person name="Reid A.J."/>
            <person name="Blake D."/>
            <person name="Billington K."/>
            <person name="Browne H."/>
            <person name="Dunn M."/>
            <person name="Hung S."/>
            <person name="Kawahara F."/>
            <person name="Miranda-Saavedra D."/>
            <person name="Mourier T."/>
            <person name="Nagra H."/>
            <person name="Otto T.D."/>
            <person name="Rawlings N."/>
            <person name="Sanchez A."/>
            <person name="Sanders M."/>
            <person name="Subramaniam C."/>
            <person name="Tay Y."/>
            <person name="Dear P."/>
            <person name="Doerig C."/>
            <person name="Gruber A."/>
            <person name="Parkinson J."/>
            <person name="Shirley M."/>
            <person name="Wan K.L."/>
            <person name="Berriman M."/>
            <person name="Tomley F."/>
            <person name="Pain A."/>
        </authorList>
    </citation>
    <scope>NUCLEOTIDE SEQUENCE [LARGE SCALE GENOMIC DNA]</scope>
    <source>
        <strain evidence="4">Houghton</strain>
    </source>
</reference>
<keyword evidence="2" id="KW-0812">Transmembrane</keyword>
<name>U6KJ05_EIMTE</name>
<feature type="region of interest" description="Disordered" evidence="1">
    <location>
        <begin position="2073"/>
        <end position="2099"/>
    </location>
</feature>
<evidence type="ECO:0000256" key="1">
    <source>
        <dbReference type="SAM" id="MobiDB-lite"/>
    </source>
</evidence>
<reference evidence="4" key="2">
    <citation type="submission" date="2013-10" db="EMBL/GenBank/DDBJ databases">
        <authorList>
            <person name="Aslett M."/>
        </authorList>
    </citation>
    <scope>NUCLEOTIDE SEQUENCE [LARGE SCALE GENOMIC DNA]</scope>
    <source>
        <strain evidence="4">Houghton</strain>
    </source>
</reference>
<keyword evidence="2" id="KW-1133">Transmembrane helix</keyword>
<dbReference type="SUPFAM" id="SSF47473">
    <property type="entry name" value="EF-hand"/>
    <property type="match status" value="1"/>
</dbReference>
<sequence>MHTWAGVDQQRKPHLDHYSLLRVRSALQWLREDPAAPWIIRVDQAGLDHPGSWRVLSSNAYLRSVYWFVLLSGGMLQPRVLHLPLQTRGLFCRGHIDQQDDVLPDIITSSEDSLLQSLLSFLWPKQKVKSISRRPGRFLEPASPPPDAPGGPQGAPLSSGTDAPHAQHAPAPAAAAAAAAAAPAAILPPADADAPGPDPAAPARRLSEGDEKESEAVGGEYVGLVKGPGQCKEDIVEDAFLVLWEALAEARTQSTLFVWSKNSSSPQIRFAVLNDALIKVHVSLRDTWSFVVAIVISILAALALACGAVYVCFSNLMPRLRKAHTDAIVMRAASHRLDHELPSALNAAEAGAWNLMVVPVDHPAHGILLRWSTGDCPQPAAWMGVHMKPALAAWADAANDRSRMAECSKEEIYVYLNTSKVTSVHEFGLNQKELFLPSRHPGPVHLEVAQDYELQMHKKYRVRLIFFSAQGRLIDQSRWSAEFILGPRLSITDYPLLLLSKCVPTRVSSLDIFLRKFAKTASHFSIPVELEDLQLHVFAVPCQDPSVYAPGSALGRKRTVSFDHSHSRVLSQLVDSLKQTECRFTVAAHFGQKAHTAREVAMRTGRRVYSDVSFRGRPTLVTPSELREADRQAYAYLTCPGQTFRLDRDRIAQHVIGFEVSDEGTGQVLAFGVIRFEDLYQIVKDAMQDGSSGGAPQDASYPARHSRFRVGLEHVDGRGPWGRLECSLEIKHIKSYIRHEDKEEEQELPGFQRRRARKKTDFQPMGAALAARSVARIRDEPTHETAPARRTRFARVEGNSEDILAQLGLIEEAGRPAAHTPQAAAAAAEAPRPAESSRPTLSRSRRSVVTPIDADSLQIPLLEGSGGGSGAPSSARSPRSSVGLAEARKSRASGLGAKAAAPHFTRDSPGRPVLQGADLFVQWQWGDSPVRPDHIYLALFDHRTDAFVFPLHWGRAIPNTGSYAWHVDTHFRNQETSQLVYLGMFESEVDPCTPASEAVCQSNAFFIVKPTPLCELELLYACFCRTHGLEMEHLSEAKLVEFGFSVQETMLKVCPDLRAPFSTEPPAEAVHCPGQCVVSTQSKLVMLAKTDEETFNQAAHVQEKQVVVYKSVSRLVRIIENIEISQDVKWWTQSPDVSLLNMGLCYNNVVMEKALRLLGKAIRRARGVGRLSRRRWDSLLTDLPRFMSSRTAEFVVLPNLVNFLLVCLQLAIGYGFPVLLVSLYLYDCHSLAKVDSDSADDNTVSLLPDIAFDVSWKTLSNLGPWGVSIFCLAGLHFLVMTVAIFFNAFLRDEQPRLMLHVDVLGSIFLTVSLFSVTLGVSSFILWFLLGALVNSDSFLPYAAMFGSVTFVIYFLWSNFVTSRESVSRYIEENMQLLLSLALDHWFAHTNITYTGKEQLVADETLIAYRDKIRDELRLATYVYEKVVAPFENAFSIDSNGVATGLHAIPNLPDGARFATCAEVERHSERVEDMLTGWDSVLLKDGVKYGPRYGYKVDTSPAPNTSYSQAIIAVPKYPPAEELDEMLKVQLIFDKFVDDHKDKLTAKNYLALLRRVKGSDTELTQWEQLCEYYNDAVNTNIDPAVGISLHDLVKIYSLQSGDLDRDYELLFPTLRPGEADDLDMEELDRLSDESLELSASEPSDIDETTDEEDEDMPNLLNEAIAGFAAAREGPANVAVAFIAAAAAGDAVAAAPAAGLAAAAQVAAAAAAAEARCLLLGRLWAPQEADDEGRDRNAIANTEEDRIEYELKSKINARKLQFIYNYVTQENRGQAVDELISSVPYLAAKTLETHLLLLSPVFGKEAVLGTSAPSLRLARAGSALSAGYAGLGSEEAPGARKEDRFVTLLKVIQVEFYQELTRQFRLVHAQMFDTLNVRSGIQDYFDNVMPQKVSMKASRLLNSSLELSRADVHPSNQEALTSAPPKTANQLMRSLQRYRIEKDFEIRDILALIAKAQGSQQQQLQVHLIMKTLVDLQIIEPRQVQEEDLELIVEGAAIREMKILQPTELACLKLVVEAIDKQLGGRLQRMNSTTHVVQVLKYISERYLWLPCFQFLVQLLGNNLSVDELPGGAVEMDGVSDRDSEKVSEDRGSRLMSSAEDRQRRRYESNLERLRSVFHQLGNWSGFLPLDLVDEAIQLLTDNRLNFSGVVGCLQQLKIGSVYVHERGHAVGALEKLGLRKDSAVCDIQASSETVSEIIDWTQFRHDPGWTPEMFRAFEKLTASCPGYMGKSQMVEFVKEIHKLFQPQISELRRGRDRLRGRKAGPKEGITQLGTVNRDVAMRAAEGDDFQAVPGDLALDAMEEGMRMVSFEMFHRVAVKLGLSVGHRHSRMLWIMISFDSYDEIQQFLPERDVKLGITRVYLQPFTALGKPFLNRDSVSNIVGYKGLVTFVIFRRILRQLDIVISDRAARALWDELPKDPMDVTDFLPAGLLEGSIRTKYLRLEMDTLGMDPTKGRVVSIECLRKKLPRLLMTGLWPEAIRVLLTLALQLEVPNSRLERVLKSMERRTNRFGLIKPEDVGSILSSLSVEGMSFAMLRDVIHKMRIQMPEQDIKRMFDLMDINHDLSLSLSELLSGFEVLFGRFMPLLVLQEVGLSLDRMLLVLCLTTLGLLAFFGFLGLAFSSFESLKSGVSTAVQSMLAVLGAVGLQSGASQEAEEVEQKMKQHIESIMGDKLSRAKEQVEELQEAYKPEPTSKEGKPLKLRYIVPRRYRPDLEDPRPCVTFAPGSYVRLEPAVSGRVDRTQLRWSITPRLPPQTGLVFSRQTGIIEGIIPAKDEGDMSAQLMHAFTKSHDPASRVYQPTAEAAAAYHADEASDVVRPLRVPRKTYVIVCRNQAGSARARVTFQIQPKAQATRTHAKKDEEGKREVRKRQSLRDQSSAN</sequence>
<dbReference type="EMBL" id="HG673790">
    <property type="protein sequence ID" value="CDJ37889.1"/>
    <property type="molecule type" value="Genomic_DNA"/>
</dbReference>
<dbReference type="PANTHER" id="PTHR48125">
    <property type="entry name" value="LP07818P1"/>
    <property type="match status" value="1"/>
</dbReference>
<feature type="transmembrane region" description="Helical" evidence="2">
    <location>
        <begin position="2599"/>
        <end position="2620"/>
    </location>
</feature>
<feature type="region of interest" description="Disordered" evidence="1">
    <location>
        <begin position="2848"/>
        <end position="2879"/>
    </location>
</feature>
<feature type="domain" description="EF-hand" evidence="3">
    <location>
        <begin position="2546"/>
        <end position="2581"/>
    </location>
</feature>
<feature type="transmembrane region" description="Helical" evidence="2">
    <location>
        <begin position="288"/>
        <end position="313"/>
    </location>
</feature>
<evidence type="ECO:0000313" key="4">
    <source>
        <dbReference type="EMBL" id="CDJ37889.1"/>
    </source>
</evidence>
<feature type="region of interest" description="Disordered" evidence="1">
    <location>
        <begin position="739"/>
        <end position="761"/>
    </location>
</feature>
<keyword evidence="2" id="KW-0472">Membrane</keyword>
<dbReference type="OMA" id="RWSITPR"/>
<feature type="transmembrane region" description="Helical" evidence="2">
    <location>
        <begin position="1307"/>
        <end position="1332"/>
    </location>
</feature>
<dbReference type="InterPro" id="IPR002048">
    <property type="entry name" value="EF_hand_dom"/>
</dbReference>
<dbReference type="GO" id="GO:0005509">
    <property type="term" value="F:calcium ion binding"/>
    <property type="evidence" value="ECO:0007669"/>
    <property type="project" value="InterPro"/>
</dbReference>
<organism evidence="4 5">
    <name type="scientific">Eimeria tenella</name>
    <name type="common">Coccidian parasite</name>
    <dbReference type="NCBI Taxonomy" id="5802"/>
    <lineage>
        <taxon>Eukaryota</taxon>
        <taxon>Sar</taxon>
        <taxon>Alveolata</taxon>
        <taxon>Apicomplexa</taxon>
        <taxon>Conoidasida</taxon>
        <taxon>Coccidia</taxon>
        <taxon>Eucoccidiorida</taxon>
        <taxon>Eimeriorina</taxon>
        <taxon>Eimeriidae</taxon>
        <taxon>Eimeria</taxon>
    </lineage>
</organism>
<feature type="compositionally biased region" description="Low complexity" evidence="1">
    <location>
        <begin position="162"/>
        <end position="175"/>
    </location>
</feature>
<gene>
    <name evidence="4" type="ORF">ETH_00025555</name>
</gene>
<evidence type="ECO:0000313" key="5">
    <source>
        <dbReference type="Proteomes" id="UP000030747"/>
    </source>
</evidence>
<feature type="compositionally biased region" description="Low complexity" evidence="1">
    <location>
        <begin position="816"/>
        <end position="851"/>
    </location>
</feature>
<evidence type="ECO:0000259" key="3">
    <source>
        <dbReference type="PROSITE" id="PS50222"/>
    </source>
</evidence>
<feature type="transmembrane region" description="Helical" evidence="2">
    <location>
        <begin position="1194"/>
        <end position="1216"/>
    </location>
</feature>
<dbReference type="PROSITE" id="PS50222">
    <property type="entry name" value="EF_HAND_2"/>
    <property type="match status" value="1"/>
</dbReference>
<dbReference type="GeneID" id="25254221"/>
<feature type="compositionally biased region" description="Low complexity" evidence="1">
    <location>
        <begin position="871"/>
        <end position="881"/>
    </location>
</feature>
<dbReference type="VEuPathDB" id="ToxoDB:ETH_00025555"/>
<feature type="transmembrane region" description="Helical" evidence="2">
    <location>
        <begin position="1265"/>
        <end position="1286"/>
    </location>
</feature>
<feature type="region of interest" description="Disordered" evidence="1">
    <location>
        <begin position="1629"/>
        <end position="1653"/>
    </location>
</feature>
<feature type="region of interest" description="Disordered" evidence="1">
    <location>
        <begin position="816"/>
        <end position="908"/>
    </location>
</feature>
<proteinExistence type="predicted"/>
<accession>U6KJ05</accession>
<dbReference type="PANTHER" id="PTHR48125:SF10">
    <property type="entry name" value="OS12G0136300 PROTEIN"/>
    <property type="match status" value="1"/>
</dbReference>
<evidence type="ECO:0000256" key="2">
    <source>
        <dbReference type="SAM" id="Phobius"/>
    </source>
</evidence>
<dbReference type="RefSeq" id="XP_013228727.1">
    <property type="nucleotide sequence ID" value="XM_013373273.1"/>
</dbReference>